<dbReference type="Gene3D" id="3.40.1090.10">
    <property type="entry name" value="Cytosolic phospholipase A2 catalytic domain"/>
    <property type="match status" value="1"/>
</dbReference>
<dbReference type="SUPFAM" id="SSF52151">
    <property type="entry name" value="FabD/lysophospholipase-like"/>
    <property type="match status" value="1"/>
</dbReference>
<proteinExistence type="inferred from homology"/>
<evidence type="ECO:0000256" key="1">
    <source>
        <dbReference type="ARBA" id="ARBA00010240"/>
    </source>
</evidence>
<comment type="similarity">
    <text evidence="1">Belongs to the patatin family.</text>
</comment>
<dbReference type="EMBL" id="JAVTTO010000002">
    <property type="protein sequence ID" value="MDT7831805.1"/>
    <property type="molecule type" value="Genomic_DNA"/>
</dbReference>
<feature type="short sequence motif" description="GXGXXG" evidence="3">
    <location>
        <begin position="15"/>
        <end position="20"/>
    </location>
</feature>
<dbReference type="NCBIfam" id="NF041079">
    <property type="entry name" value="CBASS_lipase"/>
    <property type="match status" value="1"/>
</dbReference>
<evidence type="ECO:0000256" key="2">
    <source>
        <dbReference type="ARBA" id="ARBA00023098"/>
    </source>
</evidence>
<evidence type="ECO:0000256" key="3">
    <source>
        <dbReference type="PROSITE-ProRule" id="PRU01161"/>
    </source>
</evidence>
<keyword evidence="2 3" id="KW-0443">Lipid metabolism</keyword>
<dbReference type="InterPro" id="IPR016035">
    <property type="entry name" value="Acyl_Trfase/lysoPLipase"/>
</dbReference>
<feature type="domain" description="PNPLA" evidence="4">
    <location>
        <begin position="11"/>
        <end position="211"/>
    </location>
</feature>
<name>A0ABU3LDK9_9FLAO</name>
<organism evidence="5 6">
    <name type="scientific">Asprobacillus argus</name>
    <dbReference type="NCBI Taxonomy" id="3076534"/>
    <lineage>
        <taxon>Bacteria</taxon>
        <taxon>Pseudomonadati</taxon>
        <taxon>Bacteroidota</taxon>
        <taxon>Flavobacteriia</taxon>
        <taxon>Flavobacteriales</taxon>
        <taxon>Flavobacteriaceae</taxon>
        <taxon>Asprobacillus</taxon>
    </lineage>
</organism>
<reference evidence="5 6" key="1">
    <citation type="submission" date="2023-09" db="EMBL/GenBank/DDBJ databases">
        <title>Novel taxa isolated from Blanes Bay.</title>
        <authorList>
            <person name="Rey-Velasco X."/>
            <person name="Lucena T."/>
        </authorList>
    </citation>
    <scope>NUCLEOTIDE SEQUENCE [LARGE SCALE GENOMIC DNA]</scope>
    <source>
        <strain evidence="5 6">S356</strain>
    </source>
</reference>
<protein>
    <submittedName>
        <fullName evidence="5">CBASS cGAMP-activated phospholipase</fullName>
    </submittedName>
</protein>
<feature type="active site" description="Proton acceptor" evidence="3">
    <location>
        <position position="198"/>
    </location>
</feature>
<evidence type="ECO:0000313" key="5">
    <source>
        <dbReference type="EMBL" id="MDT7831805.1"/>
    </source>
</evidence>
<dbReference type="InterPro" id="IPR002641">
    <property type="entry name" value="PNPLA_dom"/>
</dbReference>
<dbReference type="RefSeq" id="WP_349241061.1">
    <property type="nucleotide sequence ID" value="NZ_JAVTTO010000002.1"/>
</dbReference>
<dbReference type="Proteomes" id="UP001257277">
    <property type="component" value="Unassembled WGS sequence"/>
</dbReference>
<sequence length="340" mass="39372">MEKEKEKFKILSIDGGGIKGIFPAYLLMLIESELEKRKDGKTKIYQHFDLLTGTSTGGIIALALSFGIPAKEIYELYLDNAKSIFGSKKSFFKQLFFSSHESDFLENLIRNKFKEYNNGVDPRLKDCKTDVCIPIYDLVRGNPSVLKTPYHKAFIRDFHIPAYQAAMATAAAPTYFNPYSSKYVDLNDINKSFINKVDGGVMANNPTLIAFLEAIKAFEVDISNLEIFSIGTGHKNFTDINSRKNWGLYYWMRKNKRKRLIELFMQSQSQLVANYISLLHKGIDRRENENFIYDRVDVELTEDSQMEMDEYDKKLISNFAELAAIEYQYKRTDILNRHFY</sequence>
<evidence type="ECO:0000313" key="6">
    <source>
        <dbReference type="Proteomes" id="UP001257277"/>
    </source>
</evidence>
<feature type="active site" description="Nucleophile" evidence="3">
    <location>
        <position position="55"/>
    </location>
</feature>
<dbReference type="PANTHER" id="PTHR32176">
    <property type="entry name" value="XYLOSE ISOMERASE"/>
    <property type="match status" value="1"/>
</dbReference>
<comment type="caution">
    <text evidence="5">The sequence shown here is derived from an EMBL/GenBank/DDBJ whole genome shotgun (WGS) entry which is preliminary data.</text>
</comment>
<dbReference type="CDD" id="cd07199">
    <property type="entry name" value="Pat17_PNPLA8_PNPLA9_like"/>
    <property type="match status" value="1"/>
</dbReference>
<feature type="short sequence motif" description="GXSXG" evidence="3">
    <location>
        <begin position="53"/>
        <end position="57"/>
    </location>
</feature>
<accession>A0ABU3LDK9</accession>
<dbReference type="Pfam" id="PF01734">
    <property type="entry name" value="Patatin"/>
    <property type="match status" value="1"/>
</dbReference>
<keyword evidence="3" id="KW-0442">Lipid degradation</keyword>
<dbReference type="PANTHER" id="PTHR32176:SF92">
    <property type="entry name" value="XYLOSE ISOMERASE"/>
    <property type="match status" value="1"/>
</dbReference>
<keyword evidence="6" id="KW-1185">Reference proteome</keyword>
<feature type="short sequence motif" description="DGA/G" evidence="3">
    <location>
        <begin position="198"/>
        <end position="200"/>
    </location>
</feature>
<evidence type="ECO:0000259" key="4">
    <source>
        <dbReference type="PROSITE" id="PS51635"/>
    </source>
</evidence>
<keyword evidence="3" id="KW-0378">Hydrolase</keyword>
<gene>
    <name evidence="5" type="ORF">RQM59_05400</name>
</gene>
<dbReference type="PROSITE" id="PS51635">
    <property type="entry name" value="PNPLA"/>
    <property type="match status" value="1"/>
</dbReference>